<dbReference type="PANTHER" id="PTHR38436">
    <property type="entry name" value="POLYKETIDE CYCLASE SNOAL-LIKE DOMAIN"/>
    <property type="match status" value="1"/>
</dbReference>
<sequence length="175" mass="19167">MSEENKNVVGRWFKEFWGNPWNPRIINELATADIVVHYPMHEPKKGRAAVTQFMTEFREAFPDLNFWGVGDLVAEGDLVVGRWQGGGTHTGPAFSDFRLGSLPAASGRKMTFAGTTVLRVQDGRIAEELGQEDAITAMLQLGLIRLPESDGAASRPGGELPAGWNNMPGYPEGPR</sequence>
<dbReference type="InterPro" id="IPR009959">
    <property type="entry name" value="Cyclase_SnoaL-like"/>
</dbReference>
<organism evidence="2 3">
    <name type="scientific">Bradyrhizobium brasilense</name>
    <dbReference type="NCBI Taxonomy" id="1419277"/>
    <lineage>
        <taxon>Bacteria</taxon>
        <taxon>Pseudomonadati</taxon>
        <taxon>Pseudomonadota</taxon>
        <taxon>Alphaproteobacteria</taxon>
        <taxon>Hyphomicrobiales</taxon>
        <taxon>Nitrobacteraceae</taxon>
        <taxon>Bradyrhizobium</taxon>
    </lineage>
</organism>
<dbReference type="SUPFAM" id="SSF54427">
    <property type="entry name" value="NTF2-like"/>
    <property type="match status" value="1"/>
</dbReference>
<name>A0A1G7EFL2_9BRAD</name>
<evidence type="ECO:0000256" key="1">
    <source>
        <dbReference type="SAM" id="MobiDB-lite"/>
    </source>
</evidence>
<dbReference type="AlphaFoldDB" id="A0A1G7EFL2"/>
<dbReference type="PANTHER" id="PTHR38436:SF1">
    <property type="entry name" value="ESTER CYCLASE"/>
    <property type="match status" value="1"/>
</dbReference>
<dbReference type="RefSeq" id="WP_092086827.1">
    <property type="nucleotide sequence ID" value="NZ_FMZW01000030.1"/>
</dbReference>
<dbReference type="Gene3D" id="3.10.450.50">
    <property type="match status" value="1"/>
</dbReference>
<proteinExistence type="predicted"/>
<feature type="region of interest" description="Disordered" evidence="1">
    <location>
        <begin position="150"/>
        <end position="175"/>
    </location>
</feature>
<dbReference type="Pfam" id="PF07366">
    <property type="entry name" value="SnoaL"/>
    <property type="match status" value="1"/>
</dbReference>
<gene>
    <name evidence="2" type="ORF">SAMN05216337_103083</name>
</gene>
<dbReference type="EMBL" id="FMZW01000030">
    <property type="protein sequence ID" value="SDE62421.1"/>
    <property type="molecule type" value="Genomic_DNA"/>
</dbReference>
<dbReference type="InterPro" id="IPR032710">
    <property type="entry name" value="NTF2-like_dom_sf"/>
</dbReference>
<protein>
    <submittedName>
        <fullName evidence="2">SnoaL-like polyketide cyclase</fullName>
    </submittedName>
</protein>
<dbReference type="Proteomes" id="UP000199245">
    <property type="component" value="Unassembled WGS sequence"/>
</dbReference>
<accession>A0A1G7EFL2</accession>
<evidence type="ECO:0000313" key="2">
    <source>
        <dbReference type="EMBL" id="SDE62421.1"/>
    </source>
</evidence>
<evidence type="ECO:0000313" key="3">
    <source>
        <dbReference type="Proteomes" id="UP000199245"/>
    </source>
</evidence>
<reference evidence="2 3" key="1">
    <citation type="submission" date="2016-10" db="EMBL/GenBank/DDBJ databases">
        <authorList>
            <person name="de Groot N.N."/>
        </authorList>
    </citation>
    <scope>NUCLEOTIDE SEQUENCE [LARGE SCALE GENOMIC DNA]</scope>
    <source>
        <strain evidence="2 3">R5</strain>
    </source>
</reference>
<dbReference type="GO" id="GO:0030638">
    <property type="term" value="P:polyketide metabolic process"/>
    <property type="evidence" value="ECO:0007669"/>
    <property type="project" value="InterPro"/>
</dbReference>